<dbReference type="Proteomes" id="UP000030960">
    <property type="component" value="Unassembled WGS sequence"/>
</dbReference>
<evidence type="ECO:0000313" key="3">
    <source>
        <dbReference type="Proteomes" id="UP000030960"/>
    </source>
</evidence>
<dbReference type="STRING" id="561184.SAMN05216376_104330"/>
<dbReference type="RefSeq" id="WP_043144006.1">
    <property type="nucleotide sequence ID" value="NZ_JSUQ01000014.1"/>
</dbReference>
<organism evidence="2 3">
    <name type="scientific">Mameliella alba</name>
    <dbReference type="NCBI Taxonomy" id="561184"/>
    <lineage>
        <taxon>Bacteria</taxon>
        <taxon>Pseudomonadati</taxon>
        <taxon>Pseudomonadota</taxon>
        <taxon>Alphaproteobacteria</taxon>
        <taxon>Rhodobacterales</taxon>
        <taxon>Roseobacteraceae</taxon>
        <taxon>Mameliella</taxon>
    </lineage>
</organism>
<comment type="caution">
    <text evidence="2">The sequence shown here is derived from an EMBL/GenBank/DDBJ whole genome shotgun (WGS) entry which is preliminary data.</text>
</comment>
<keyword evidence="1" id="KW-0732">Signal</keyword>
<evidence type="ECO:0000313" key="2">
    <source>
        <dbReference type="EMBL" id="KHQ51861.1"/>
    </source>
</evidence>
<dbReference type="EMBL" id="JSUQ01000014">
    <property type="protein sequence ID" value="KHQ51861.1"/>
    <property type="molecule type" value="Genomic_DNA"/>
</dbReference>
<name>A0A0B3S5A1_9RHOB</name>
<keyword evidence="3" id="KW-1185">Reference proteome</keyword>
<evidence type="ECO:0008006" key="4">
    <source>
        <dbReference type="Google" id="ProtNLM"/>
    </source>
</evidence>
<feature type="chain" id="PRO_5002082941" description="Apple domain-containing protein" evidence="1">
    <location>
        <begin position="22"/>
        <end position="100"/>
    </location>
</feature>
<gene>
    <name evidence="2" type="ORF">OA50_03498</name>
</gene>
<reference evidence="2 3" key="1">
    <citation type="submission" date="2014-10" db="EMBL/GenBank/DDBJ databases">
        <title>Genome sequence of Ponticoccus sp. strain UMTAT08 isolated from clonal culture of toxic dinoflagellate Alexandrium tamiyavanichii.</title>
        <authorList>
            <person name="Gan H.Y."/>
            <person name="Muhd D.-D."/>
            <person name="Mohd Noor M.E."/>
            <person name="Yeong Y.S."/>
            <person name="Usup G."/>
        </authorList>
    </citation>
    <scope>NUCLEOTIDE SEQUENCE [LARGE SCALE GENOMIC DNA]</scope>
    <source>
        <strain evidence="2 3">UMTAT08</strain>
    </source>
</reference>
<feature type="signal peptide" evidence="1">
    <location>
        <begin position="1"/>
        <end position="21"/>
    </location>
</feature>
<evidence type="ECO:0000256" key="1">
    <source>
        <dbReference type="SAM" id="SignalP"/>
    </source>
</evidence>
<sequence>MKRFSTLAAAALICFSAPAFAEDAPEKCWQSAVSTILSNDNDNHTGYATCLAACEADEACAAWNFRPHSFDSSMAGHCQLLGDVYKTEASDRAFCGKIAR</sequence>
<protein>
    <recommendedName>
        <fullName evidence="4">Apple domain-containing protein</fullName>
    </recommendedName>
</protein>
<proteinExistence type="predicted"/>
<dbReference type="AlphaFoldDB" id="A0A0B3S5A1"/>
<accession>A0A0B3S5A1</accession>